<feature type="compositionally biased region" description="Basic and acidic residues" evidence="1">
    <location>
        <begin position="177"/>
        <end position="189"/>
    </location>
</feature>
<dbReference type="InterPro" id="IPR006629">
    <property type="entry name" value="LITAF"/>
</dbReference>
<evidence type="ECO:0000256" key="2">
    <source>
        <dbReference type="SAM" id="Phobius"/>
    </source>
</evidence>
<feature type="compositionally biased region" description="Low complexity" evidence="1">
    <location>
        <begin position="213"/>
        <end position="227"/>
    </location>
</feature>
<feature type="compositionally biased region" description="Basic and acidic residues" evidence="1">
    <location>
        <begin position="362"/>
        <end position="372"/>
    </location>
</feature>
<accession>A0A9P6TZF9</accession>
<dbReference type="AlphaFoldDB" id="A0A9P6TZF9"/>
<evidence type="ECO:0000256" key="1">
    <source>
        <dbReference type="SAM" id="MobiDB-lite"/>
    </source>
</evidence>
<dbReference type="PROSITE" id="PS51837">
    <property type="entry name" value="LITAF"/>
    <property type="match status" value="1"/>
</dbReference>
<organism evidence="4 5">
    <name type="scientific">Mortierella polycephala</name>
    <dbReference type="NCBI Taxonomy" id="41804"/>
    <lineage>
        <taxon>Eukaryota</taxon>
        <taxon>Fungi</taxon>
        <taxon>Fungi incertae sedis</taxon>
        <taxon>Mucoromycota</taxon>
        <taxon>Mortierellomycotina</taxon>
        <taxon>Mortierellomycetes</taxon>
        <taxon>Mortierellales</taxon>
        <taxon>Mortierellaceae</taxon>
        <taxon>Mortierella</taxon>
    </lineage>
</organism>
<keyword evidence="2" id="KW-0812">Transmembrane</keyword>
<keyword evidence="2" id="KW-1133">Transmembrane helix</keyword>
<evidence type="ECO:0000259" key="3">
    <source>
        <dbReference type="PROSITE" id="PS51837"/>
    </source>
</evidence>
<name>A0A9P6TZF9_9FUNG</name>
<evidence type="ECO:0000313" key="5">
    <source>
        <dbReference type="Proteomes" id="UP000726737"/>
    </source>
</evidence>
<sequence length="469" mass="50942">MSTPPPSASAPPLFTPIWDYDRFPVGPCVRERHNRLSLDHQPIDYFHHHSPQSNSSSGPMMRSASSTTASSSTSVIGAGTETGANIVHSGTGPQSRHGSRHGSRSGSRTLTSQTFVPHGSDGADTSASPSNSNISSHHPSPSHIESAQTPHNHHQQQQGEASLPSLSHQSPPATMSKFDHYKAQMDRVRSTRVSTTTPSSSPCSGKPTDFTHSTSISAPLPSSAASLTKKDKKRGFLSRLFKKKPKQSCQKSPQPPTQSQPEPQIHTQTQMQGHRTMPSSPGSASSRSSLLNEKEARTQRPHPVSTRPSDPEKNTNIIGQSNDLASTQQDRPAPGSTFASAPASASASASAAYTAQSLDQRSPIEEQQDRWRDEWLRPSGAIHSLFRDRPSKFNCPHCGAIKVVSNIQFAPGVMSYLVAFGLLFLTLGTLSYLPFRKGHEGTKDCIHWCPQCEQKVARFNRANATWEWI</sequence>
<feature type="compositionally biased region" description="Polar residues" evidence="1">
    <location>
        <begin position="155"/>
        <end position="173"/>
    </location>
</feature>
<reference evidence="4" key="1">
    <citation type="journal article" date="2020" name="Fungal Divers.">
        <title>Resolving the Mortierellaceae phylogeny through synthesis of multi-gene phylogenetics and phylogenomics.</title>
        <authorList>
            <person name="Vandepol N."/>
            <person name="Liber J."/>
            <person name="Desiro A."/>
            <person name="Na H."/>
            <person name="Kennedy M."/>
            <person name="Barry K."/>
            <person name="Grigoriev I.V."/>
            <person name="Miller A.N."/>
            <person name="O'Donnell K."/>
            <person name="Stajich J.E."/>
            <person name="Bonito G."/>
        </authorList>
    </citation>
    <scope>NUCLEOTIDE SEQUENCE</scope>
    <source>
        <strain evidence="4">KOD948</strain>
    </source>
</reference>
<keyword evidence="2" id="KW-0472">Membrane</keyword>
<feature type="transmembrane region" description="Helical" evidence="2">
    <location>
        <begin position="413"/>
        <end position="433"/>
    </location>
</feature>
<feature type="compositionally biased region" description="Low complexity" evidence="1">
    <location>
        <begin position="191"/>
        <end position="202"/>
    </location>
</feature>
<evidence type="ECO:0000313" key="4">
    <source>
        <dbReference type="EMBL" id="KAG0252630.1"/>
    </source>
</evidence>
<feature type="compositionally biased region" description="Low complexity" evidence="1">
    <location>
        <begin position="126"/>
        <end position="147"/>
    </location>
</feature>
<feature type="compositionally biased region" description="Low complexity" evidence="1">
    <location>
        <begin position="53"/>
        <end position="74"/>
    </location>
</feature>
<dbReference type="EMBL" id="JAAAJA010000508">
    <property type="protein sequence ID" value="KAG0252630.1"/>
    <property type="molecule type" value="Genomic_DNA"/>
</dbReference>
<feature type="region of interest" description="Disordered" evidence="1">
    <location>
        <begin position="44"/>
        <end position="318"/>
    </location>
</feature>
<comment type="caution">
    <text evidence="4">The sequence shown here is derived from an EMBL/GenBank/DDBJ whole genome shotgun (WGS) entry which is preliminary data.</text>
</comment>
<gene>
    <name evidence="4" type="ORF">BG011_006866</name>
</gene>
<keyword evidence="5" id="KW-1185">Reference proteome</keyword>
<feature type="region of interest" description="Disordered" evidence="1">
    <location>
        <begin position="351"/>
        <end position="372"/>
    </location>
</feature>
<feature type="domain" description="LITAF" evidence="3">
    <location>
        <begin position="377"/>
        <end position="461"/>
    </location>
</feature>
<protein>
    <recommendedName>
        <fullName evidence="3">LITAF domain-containing protein</fullName>
    </recommendedName>
</protein>
<proteinExistence type="predicted"/>
<dbReference type="SMART" id="SM00714">
    <property type="entry name" value="LITAF"/>
    <property type="match status" value="1"/>
</dbReference>
<feature type="compositionally biased region" description="Low complexity" evidence="1">
    <location>
        <begin position="279"/>
        <end position="289"/>
    </location>
</feature>
<feature type="compositionally biased region" description="Basic residues" evidence="1">
    <location>
        <begin position="230"/>
        <end position="246"/>
    </location>
</feature>
<dbReference type="Pfam" id="PF10601">
    <property type="entry name" value="zf-LITAF-like"/>
    <property type="match status" value="1"/>
</dbReference>
<dbReference type="Proteomes" id="UP000726737">
    <property type="component" value="Unassembled WGS sequence"/>
</dbReference>
<dbReference type="OrthoDB" id="1882956at2759"/>